<feature type="region of interest" description="Disordered" evidence="1">
    <location>
        <begin position="278"/>
        <end position="317"/>
    </location>
</feature>
<reference evidence="2 3" key="1">
    <citation type="journal article" date="2016" name="Genome Biol. Evol.">
        <title>Draft genome sequence of an aflatoxigenic Aspergillus species, A. bombycis.</title>
        <authorList>
            <person name="Moore G.G."/>
            <person name="Mack B.M."/>
            <person name="Beltz S.B."/>
            <person name="Gilbert M.K."/>
        </authorList>
    </citation>
    <scope>NUCLEOTIDE SEQUENCE [LARGE SCALE GENOMIC DNA]</scope>
    <source>
        <strain evidence="3">NRRL 26010</strain>
    </source>
</reference>
<dbReference type="PANTHER" id="PTHR40618">
    <property type="entry name" value="B-ZIP TRANSCRIPTION FACTOR (EUROFUNG)-RELATED"/>
    <property type="match status" value="1"/>
</dbReference>
<proteinExistence type="predicted"/>
<dbReference type="SUPFAM" id="SSF57959">
    <property type="entry name" value="Leucine zipper domain"/>
    <property type="match status" value="1"/>
</dbReference>
<evidence type="ECO:0008006" key="4">
    <source>
        <dbReference type="Google" id="ProtNLM"/>
    </source>
</evidence>
<comment type="caution">
    <text evidence="2">The sequence shown here is derived from an EMBL/GenBank/DDBJ whole genome shotgun (WGS) entry which is preliminary data.</text>
</comment>
<dbReference type="GeneID" id="34449433"/>
<evidence type="ECO:0000256" key="1">
    <source>
        <dbReference type="SAM" id="MobiDB-lite"/>
    </source>
</evidence>
<dbReference type="EMBL" id="LYCR01000037">
    <property type="protein sequence ID" value="OGM45873.1"/>
    <property type="molecule type" value="Genomic_DNA"/>
</dbReference>
<feature type="compositionally biased region" description="Basic residues" evidence="1">
    <location>
        <begin position="41"/>
        <end position="50"/>
    </location>
</feature>
<name>A0A1F8A2E5_9EURO</name>
<dbReference type="RefSeq" id="XP_022389590.1">
    <property type="nucleotide sequence ID" value="XM_022533172.1"/>
</dbReference>
<organism evidence="2 3">
    <name type="scientific">Aspergillus bombycis</name>
    <dbReference type="NCBI Taxonomy" id="109264"/>
    <lineage>
        <taxon>Eukaryota</taxon>
        <taxon>Fungi</taxon>
        <taxon>Dikarya</taxon>
        <taxon>Ascomycota</taxon>
        <taxon>Pezizomycotina</taxon>
        <taxon>Eurotiomycetes</taxon>
        <taxon>Eurotiomycetidae</taxon>
        <taxon>Eurotiales</taxon>
        <taxon>Aspergillaceae</taxon>
        <taxon>Aspergillus</taxon>
    </lineage>
</organism>
<dbReference type="STRING" id="109264.A0A1F8A2E5"/>
<dbReference type="GO" id="GO:0003700">
    <property type="term" value="F:DNA-binding transcription factor activity"/>
    <property type="evidence" value="ECO:0007669"/>
    <property type="project" value="InterPro"/>
</dbReference>
<dbReference type="PANTHER" id="PTHR40618:SF1">
    <property type="entry name" value="B-ZIP TRANSCRIPTION FACTOR (EUROFUNG)"/>
    <property type="match status" value="1"/>
</dbReference>
<evidence type="ECO:0000313" key="3">
    <source>
        <dbReference type="Proteomes" id="UP000179179"/>
    </source>
</evidence>
<feature type="region of interest" description="Disordered" evidence="1">
    <location>
        <begin position="1"/>
        <end position="53"/>
    </location>
</feature>
<dbReference type="CDD" id="cd14688">
    <property type="entry name" value="bZIP_YAP"/>
    <property type="match status" value="1"/>
</dbReference>
<accession>A0A1F8A2E5</accession>
<dbReference type="OrthoDB" id="3555317at2759"/>
<feature type="compositionally biased region" description="Polar residues" evidence="1">
    <location>
        <begin position="287"/>
        <end position="317"/>
    </location>
</feature>
<gene>
    <name evidence="2" type="ORF">ABOM_006043</name>
</gene>
<protein>
    <recommendedName>
        <fullName evidence="4">BZIP domain-containing protein</fullName>
    </recommendedName>
</protein>
<evidence type="ECO:0000313" key="2">
    <source>
        <dbReference type="EMBL" id="OGM45873.1"/>
    </source>
</evidence>
<dbReference type="AlphaFoldDB" id="A0A1F8A2E5"/>
<dbReference type="Proteomes" id="UP000179179">
    <property type="component" value="Unassembled WGS sequence"/>
</dbReference>
<sequence>MSEDNHHAPADTTIISPCLTPDSPAQSQQQENVSTRTARIPSRKRGRPRKALGAWLEKSKKERRRTQVRLAQRAYRSRKEASVELLNKHVAQLEAAAQKMSESVIRLSDILLQSRVLTSHPELAKRLRETVHICLSSAKGIGDEGSLNNATHDERSRLSSLAPISPGLLVLSEAESPGPLPTIQPSPSLLRYHPSSLFFFKPGDVAVMEVSNFIEQLRIACLYEGLLILDNSSVPLTTLKRPFRLLLSLFTRASITSIFRTALHARLNKKSYMNFKEVPSCLPSHPEQPSTQSHRTESQSALDQPQPTGNSPLPSFNPQTLREIGGDWFDVQELANYLQESNARLFVRPPKNMGNSSSQSVVNAQALIVALVNKAMCLGHSPGFRRSDVEQAIRICTWRGNV</sequence>
<dbReference type="InterPro" id="IPR046347">
    <property type="entry name" value="bZIP_sf"/>
</dbReference>
<dbReference type="Gene3D" id="1.20.5.170">
    <property type="match status" value="1"/>
</dbReference>
<feature type="compositionally biased region" description="Polar residues" evidence="1">
    <location>
        <begin position="23"/>
        <end position="37"/>
    </location>
</feature>
<keyword evidence="3" id="KW-1185">Reference proteome</keyword>